<feature type="region of interest" description="Disordered" evidence="1">
    <location>
        <begin position="72"/>
        <end position="115"/>
    </location>
</feature>
<dbReference type="HOGENOM" id="CLU_2112486_0_0_1"/>
<proteinExistence type="predicted"/>
<evidence type="ECO:0000313" key="3">
    <source>
        <dbReference type="EnsemblPlants" id="KEH38956"/>
    </source>
</evidence>
<dbReference type="Proteomes" id="UP000002051">
    <property type="component" value="Chromosome 2"/>
</dbReference>
<dbReference type="Gene3D" id="2.40.40.20">
    <property type="match status" value="1"/>
</dbReference>
<organism evidence="2 4">
    <name type="scientific">Medicago truncatula</name>
    <name type="common">Barrel medic</name>
    <name type="synonym">Medicago tribuloides</name>
    <dbReference type="NCBI Taxonomy" id="3880"/>
    <lineage>
        <taxon>Eukaryota</taxon>
        <taxon>Viridiplantae</taxon>
        <taxon>Streptophyta</taxon>
        <taxon>Embryophyta</taxon>
        <taxon>Tracheophyta</taxon>
        <taxon>Spermatophyta</taxon>
        <taxon>Magnoliopsida</taxon>
        <taxon>eudicotyledons</taxon>
        <taxon>Gunneridae</taxon>
        <taxon>Pentapetalae</taxon>
        <taxon>rosids</taxon>
        <taxon>fabids</taxon>
        <taxon>Fabales</taxon>
        <taxon>Fabaceae</taxon>
        <taxon>Papilionoideae</taxon>
        <taxon>50 kb inversion clade</taxon>
        <taxon>NPAAA clade</taxon>
        <taxon>Hologalegina</taxon>
        <taxon>IRL clade</taxon>
        <taxon>Trifolieae</taxon>
        <taxon>Medicago</taxon>
    </lineage>
</organism>
<reference evidence="3" key="3">
    <citation type="submission" date="2015-04" db="UniProtKB">
        <authorList>
            <consortium name="EnsemblPlants"/>
        </authorList>
    </citation>
    <scope>IDENTIFICATION</scope>
    <source>
        <strain evidence="3">cv. Jemalong A17</strain>
    </source>
</reference>
<feature type="compositionally biased region" description="Polar residues" evidence="1">
    <location>
        <begin position="96"/>
        <end position="115"/>
    </location>
</feature>
<gene>
    <name evidence="2" type="ordered locus">MTR_2g084935</name>
</gene>
<reference evidence="2 4" key="2">
    <citation type="journal article" date="2014" name="BMC Genomics">
        <title>An improved genome release (version Mt4.0) for the model legume Medicago truncatula.</title>
        <authorList>
            <person name="Tang H."/>
            <person name="Krishnakumar V."/>
            <person name="Bidwell S."/>
            <person name="Rosen B."/>
            <person name="Chan A."/>
            <person name="Zhou S."/>
            <person name="Gentzbittel L."/>
            <person name="Childs K.L."/>
            <person name="Yandell M."/>
            <person name="Gundlach H."/>
            <person name="Mayer K.F."/>
            <person name="Schwartz D.C."/>
            <person name="Town C.D."/>
        </authorList>
    </citation>
    <scope>GENOME REANNOTATION</scope>
    <source>
        <strain evidence="2">A17</strain>
        <strain evidence="3 4">cv. Jemalong A17</strain>
    </source>
</reference>
<dbReference type="EMBL" id="CM001218">
    <property type="protein sequence ID" value="KEH38956.1"/>
    <property type="molecule type" value="Genomic_DNA"/>
</dbReference>
<name>A0A072VBI1_MEDTR</name>
<evidence type="ECO:0000313" key="4">
    <source>
        <dbReference type="Proteomes" id="UP000002051"/>
    </source>
</evidence>
<evidence type="ECO:0000256" key="1">
    <source>
        <dbReference type="SAM" id="MobiDB-lite"/>
    </source>
</evidence>
<dbReference type="AlphaFoldDB" id="A0A072VBI1"/>
<sequence length="115" mass="13283">MLFQKEKKFDYDEINLGTKKDFTKVILEHKKALNCLVVDEVVNENYPVIELHPKIMEKLQLSFDDTFQIMPYKPSPLDGKQPRKTSPLDGKEPLKTSPQHGKQLHTTSPMKESNS</sequence>
<reference evidence="2 4" key="1">
    <citation type="journal article" date="2011" name="Nature">
        <title>The Medicago genome provides insight into the evolution of rhizobial symbioses.</title>
        <authorList>
            <person name="Young N.D."/>
            <person name="Debelle F."/>
            <person name="Oldroyd G.E."/>
            <person name="Geurts R."/>
            <person name="Cannon S.B."/>
            <person name="Udvardi M.K."/>
            <person name="Benedito V.A."/>
            <person name="Mayer K.F."/>
            <person name="Gouzy J."/>
            <person name="Schoof H."/>
            <person name="Van de Peer Y."/>
            <person name="Proost S."/>
            <person name="Cook D.R."/>
            <person name="Meyers B.C."/>
            <person name="Spannagl M."/>
            <person name="Cheung F."/>
            <person name="De Mita S."/>
            <person name="Krishnakumar V."/>
            <person name="Gundlach H."/>
            <person name="Zhou S."/>
            <person name="Mudge J."/>
            <person name="Bharti A.K."/>
            <person name="Murray J.D."/>
            <person name="Naoumkina M.A."/>
            <person name="Rosen B."/>
            <person name="Silverstein K.A."/>
            <person name="Tang H."/>
            <person name="Rombauts S."/>
            <person name="Zhao P.X."/>
            <person name="Zhou P."/>
            <person name="Barbe V."/>
            <person name="Bardou P."/>
            <person name="Bechner M."/>
            <person name="Bellec A."/>
            <person name="Berger A."/>
            <person name="Berges H."/>
            <person name="Bidwell S."/>
            <person name="Bisseling T."/>
            <person name="Choisne N."/>
            <person name="Couloux A."/>
            <person name="Denny R."/>
            <person name="Deshpande S."/>
            <person name="Dai X."/>
            <person name="Doyle J.J."/>
            <person name="Dudez A.M."/>
            <person name="Farmer A.D."/>
            <person name="Fouteau S."/>
            <person name="Franken C."/>
            <person name="Gibelin C."/>
            <person name="Gish J."/>
            <person name="Goldstein S."/>
            <person name="Gonzalez A.J."/>
            <person name="Green P.J."/>
            <person name="Hallab A."/>
            <person name="Hartog M."/>
            <person name="Hua A."/>
            <person name="Humphray S.J."/>
            <person name="Jeong D.H."/>
            <person name="Jing Y."/>
            <person name="Jocker A."/>
            <person name="Kenton S.M."/>
            <person name="Kim D.J."/>
            <person name="Klee K."/>
            <person name="Lai H."/>
            <person name="Lang C."/>
            <person name="Lin S."/>
            <person name="Macmil S.L."/>
            <person name="Magdelenat G."/>
            <person name="Matthews L."/>
            <person name="McCorrison J."/>
            <person name="Monaghan E.L."/>
            <person name="Mun J.H."/>
            <person name="Najar F.Z."/>
            <person name="Nicholson C."/>
            <person name="Noirot C."/>
            <person name="O'Bleness M."/>
            <person name="Paule C.R."/>
            <person name="Poulain J."/>
            <person name="Prion F."/>
            <person name="Qin B."/>
            <person name="Qu C."/>
            <person name="Retzel E.F."/>
            <person name="Riddle C."/>
            <person name="Sallet E."/>
            <person name="Samain S."/>
            <person name="Samson N."/>
            <person name="Sanders I."/>
            <person name="Saurat O."/>
            <person name="Scarpelli C."/>
            <person name="Schiex T."/>
            <person name="Segurens B."/>
            <person name="Severin A.J."/>
            <person name="Sherrier D.J."/>
            <person name="Shi R."/>
            <person name="Sims S."/>
            <person name="Singer S.R."/>
            <person name="Sinharoy S."/>
            <person name="Sterck L."/>
            <person name="Viollet A."/>
            <person name="Wang B.B."/>
            <person name="Wang K."/>
            <person name="Wang M."/>
            <person name="Wang X."/>
            <person name="Warfsmann J."/>
            <person name="Weissenbach J."/>
            <person name="White D.D."/>
            <person name="White J.D."/>
            <person name="Wiley G.B."/>
            <person name="Wincker P."/>
            <person name="Xing Y."/>
            <person name="Yang L."/>
            <person name="Yao Z."/>
            <person name="Ying F."/>
            <person name="Zhai J."/>
            <person name="Zhou L."/>
            <person name="Zuber A."/>
            <person name="Denarie J."/>
            <person name="Dixon R.A."/>
            <person name="May G.D."/>
            <person name="Schwartz D.C."/>
            <person name="Rogers J."/>
            <person name="Quetier F."/>
            <person name="Town C.D."/>
            <person name="Roe B.A."/>
        </authorList>
    </citation>
    <scope>NUCLEOTIDE SEQUENCE [LARGE SCALE GENOMIC DNA]</scope>
    <source>
        <strain evidence="2">A17</strain>
        <strain evidence="3 4">cv. Jemalong A17</strain>
    </source>
</reference>
<keyword evidence="4" id="KW-1185">Reference proteome</keyword>
<dbReference type="STRING" id="3880.A0A072VBI1"/>
<evidence type="ECO:0000313" key="2">
    <source>
        <dbReference type="EMBL" id="KEH38956.1"/>
    </source>
</evidence>
<protein>
    <submittedName>
        <fullName evidence="2 3">Uncharacterized protein</fullName>
    </submittedName>
</protein>
<accession>A0A072VBI1</accession>
<dbReference type="EnsemblPlants" id="KEH38956">
    <property type="protein sequence ID" value="KEH38956"/>
    <property type="gene ID" value="MTR_2g084935"/>
</dbReference>